<evidence type="ECO:0000313" key="3">
    <source>
        <dbReference type="Proteomes" id="UP000502823"/>
    </source>
</evidence>
<comment type="caution">
    <text evidence="2">The sequence shown here is derived from an EMBL/GenBank/DDBJ whole genome shotgun (WGS) entry which is preliminary data.</text>
</comment>
<dbReference type="AlphaFoldDB" id="A0A6L2Q8R7"/>
<dbReference type="OrthoDB" id="8190435at2759"/>
<organism evidence="2 3">
    <name type="scientific">Coptotermes formosanus</name>
    <name type="common">Formosan subterranean termite</name>
    <dbReference type="NCBI Taxonomy" id="36987"/>
    <lineage>
        <taxon>Eukaryota</taxon>
        <taxon>Metazoa</taxon>
        <taxon>Ecdysozoa</taxon>
        <taxon>Arthropoda</taxon>
        <taxon>Hexapoda</taxon>
        <taxon>Insecta</taxon>
        <taxon>Pterygota</taxon>
        <taxon>Neoptera</taxon>
        <taxon>Polyneoptera</taxon>
        <taxon>Dictyoptera</taxon>
        <taxon>Blattodea</taxon>
        <taxon>Blattoidea</taxon>
        <taxon>Termitoidae</taxon>
        <taxon>Rhinotermitidae</taxon>
        <taxon>Coptotermes</taxon>
    </lineage>
</organism>
<dbReference type="EMBL" id="BLKM01002028">
    <property type="protein sequence ID" value="GFG40390.1"/>
    <property type="molecule type" value="Genomic_DNA"/>
</dbReference>
<feature type="non-terminal residue" evidence="2">
    <location>
        <position position="499"/>
    </location>
</feature>
<keyword evidence="1" id="KW-0175">Coiled coil</keyword>
<protein>
    <submittedName>
        <fullName evidence="2">Uncharacterized protein</fullName>
    </submittedName>
</protein>
<feature type="coiled-coil region" evidence="1">
    <location>
        <begin position="71"/>
        <end position="98"/>
    </location>
</feature>
<dbReference type="Proteomes" id="UP000502823">
    <property type="component" value="Unassembled WGS sequence"/>
</dbReference>
<gene>
    <name evidence="2" type="ORF">Cfor_07224</name>
</gene>
<keyword evidence="3" id="KW-1185">Reference proteome</keyword>
<name>A0A6L2Q8R7_COPFO</name>
<evidence type="ECO:0000256" key="1">
    <source>
        <dbReference type="SAM" id="Coils"/>
    </source>
</evidence>
<sequence>MENSNVHQIDLSRLAAVLESALHATTKTKIVLHKSCDVAQHLLSNWPIPVAAVHEQPLHCACNGNDEDSEVTEVARNIDQAVKQAQKLRETLSVSQLQPNCPRLTKRSNVEKISSELEFDSKKLNHKVQNRTQSAKFSCVNTPQSSGFGPSSSVKRLINKRCVAQRSLLNSYSPRATLTNTNQQAIPVPIMNGNYAKKAVPNHRFKSSASLQTTYQKDFSVRTNCNVAKHSIATRSGLKPKRSVVTGENTTTLCSTNKDSVNVNMDRDPKKSNGTSFPEETGISDLEDLLSRVTAYCNVTADSGIKNKIPELKVNSFLSHGDKTADITEEAYRLVGLAEAVDKLGVPSDLVMVLKTYHRFLAGNQEGKKNRYHTGKRQAAAERFLTKASAMNNASWQQLAHEPLVGLFSEYMTLVSEVSSVVECKFKDIKDDLACLQQKLELLERTHHKLSNVDESIFTQPKTRNHKGIIEENNEHRTSQHDGYAMIGVWNPNSTWRFK</sequence>
<evidence type="ECO:0000313" key="2">
    <source>
        <dbReference type="EMBL" id="GFG40390.1"/>
    </source>
</evidence>
<accession>A0A6L2Q8R7</accession>
<reference evidence="3" key="1">
    <citation type="submission" date="2020-01" db="EMBL/GenBank/DDBJ databases">
        <title>Draft genome sequence of the Termite Coptotermes fromosanus.</title>
        <authorList>
            <person name="Itakura S."/>
            <person name="Yosikawa Y."/>
            <person name="Umezawa K."/>
        </authorList>
    </citation>
    <scope>NUCLEOTIDE SEQUENCE [LARGE SCALE GENOMIC DNA]</scope>
</reference>
<proteinExistence type="predicted"/>
<dbReference type="InParanoid" id="A0A6L2Q8R7"/>
<feature type="coiled-coil region" evidence="1">
    <location>
        <begin position="426"/>
        <end position="453"/>
    </location>
</feature>